<protein>
    <submittedName>
        <fullName evidence="2">Uncharacterized protein</fullName>
    </submittedName>
</protein>
<evidence type="ECO:0000313" key="2">
    <source>
        <dbReference type="EMBL" id="KYN42474.1"/>
    </source>
</evidence>
<proteinExistence type="predicted"/>
<keyword evidence="3" id="KW-1185">Reference proteome</keyword>
<dbReference type="Proteomes" id="UP000078541">
    <property type="component" value="Unassembled WGS sequence"/>
</dbReference>
<evidence type="ECO:0000313" key="3">
    <source>
        <dbReference type="Proteomes" id="UP000078541"/>
    </source>
</evidence>
<name>A0A151JZZ8_9HYME</name>
<accession>A0A151JZZ8</accession>
<evidence type="ECO:0000256" key="1">
    <source>
        <dbReference type="SAM" id="MobiDB-lite"/>
    </source>
</evidence>
<feature type="region of interest" description="Disordered" evidence="1">
    <location>
        <begin position="25"/>
        <end position="54"/>
    </location>
</feature>
<feature type="region of interest" description="Disordered" evidence="1">
    <location>
        <begin position="80"/>
        <end position="117"/>
    </location>
</feature>
<organism evidence="2 3">
    <name type="scientific">Trachymyrmex septentrionalis</name>
    <dbReference type="NCBI Taxonomy" id="34720"/>
    <lineage>
        <taxon>Eukaryota</taxon>
        <taxon>Metazoa</taxon>
        <taxon>Ecdysozoa</taxon>
        <taxon>Arthropoda</taxon>
        <taxon>Hexapoda</taxon>
        <taxon>Insecta</taxon>
        <taxon>Pterygota</taxon>
        <taxon>Neoptera</taxon>
        <taxon>Endopterygota</taxon>
        <taxon>Hymenoptera</taxon>
        <taxon>Apocrita</taxon>
        <taxon>Aculeata</taxon>
        <taxon>Formicoidea</taxon>
        <taxon>Formicidae</taxon>
        <taxon>Myrmicinae</taxon>
        <taxon>Trachymyrmex</taxon>
    </lineage>
</organism>
<dbReference type="AlphaFoldDB" id="A0A151JZZ8"/>
<gene>
    <name evidence="2" type="ORF">ALC56_03105</name>
</gene>
<reference evidence="2 3" key="1">
    <citation type="submission" date="2016-03" db="EMBL/GenBank/DDBJ databases">
        <title>Trachymyrmex septentrionalis WGS genome.</title>
        <authorList>
            <person name="Nygaard S."/>
            <person name="Hu H."/>
            <person name="Boomsma J."/>
            <person name="Zhang G."/>
        </authorList>
    </citation>
    <scope>NUCLEOTIDE SEQUENCE [LARGE SCALE GENOMIC DNA]</scope>
    <source>
        <strain evidence="2">Tsep2-gDNA-1</strain>
        <tissue evidence="2">Whole body</tissue>
    </source>
</reference>
<sequence>MQPLLYRRSVGFEVPSSGRECRCFRTGGGDGGEGRRRGWLSETPRNRNPYGARRPSFTPLPHLFLSHSGSEAPCPPLSFFRPSNPLLSDHPSSLRSVGKGGAGGRPSRGWPADSGTT</sequence>
<dbReference type="EMBL" id="KQ981351">
    <property type="protein sequence ID" value="KYN42474.1"/>
    <property type="molecule type" value="Genomic_DNA"/>
</dbReference>